<dbReference type="Pfam" id="PF20647">
    <property type="entry name" value="DUF6808"/>
    <property type="match status" value="1"/>
</dbReference>
<name>A0A3E4Z868_9BACT</name>
<evidence type="ECO:0000259" key="1">
    <source>
        <dbReference type="Pfam" id="PF20647"/>
    </source>
</evidence>
<dbReference type="InterPro" id="IPR049214">
    <property type="entry name" value="DUF6808"/>
</dbReference>
<sequence>MKQLPWILVGLLSAALLFSLFFRGCASPQSGQGDTVWLPVRVDTIRDTAVAPPVSERPAGTDTARLPVYRPQKLSGSASIPDSIADTVTVVSDSLSTGKDSVDVIIPLTEKEYRTDDYRIVISGYRPQLVSAEFYRRTQTGVVNAPAPKKKRWGIGLSAGYGIGLSGKTEPFLGVTLNYNLLQW</sequence>
<accession>A0A3E4Z868</accession>
<comment type="caution">
    <text evidence="2">The sequence shown here is derived from an EMBL/GenBank/DDBJ whole genome shotgun (WGS) entry which is preliminary data.</text>
</comment>
<dbReference type="AlphaFoldDB" id="A0A3E4Z868"/>
<proteinExistence type="predicted"/>
<dbReference type="Proteomes" id="UP000260814">
    <property type="component" value="Unassembled WGS sequence"/>
</dbReference>
<protein>
    <recommendedName>
        <fullName evidence="1">DUF6808 domain-containing protein</fullName>
    </recommendedName>
</protein>
<dbReference type="EMBL" id="QSTW01000013">
    <property type="protein sequence ID" value="RGM90370.1"/>
    <property type="molecule type" value="Genomic_DNA"/>
</dbReference>
<evidence type="ECO:0000313" key="2">
    <source>
        <dbReference type="EMBL" id="RGM90370.1"/>
    </source>
</evidence>
<dbReference type="RefSeq" id="WP_117702164.1">
    <property type="nucleotide sequence ID" value="NZ_QSTW01000013.1"/>
</dbReference>
<feature type="domain" description="DUF6808" evidence="1">
    <location>
        <begin position="100"/>
        <end position="181"/>
    </location>
</feature>
<evidence type="ECO:0000313" key="3">
    <source>
        <dbReference type="Proteomes" id="UP000260814"/>
    </source>
</evidence>
<gene>
    <name evidence="2" type="ORF">DXB87_10745</name>
</gene>
<reference evidence="2 3" key="1">
    <citation type="submission" date="2018-08" db="EMBL/GenBank/DDBJ databases">
        <title>A genome reference for cultivated species of the human gut microbiota.</title>
        <authorList>
            <person name="Zou Y."/>
            <person name="Xue W."/>
            <person name="Luo G."/>
        </authorList>
    </citation>
    <scope>NUCLEOTIDE SEQUENCE [LARGE SCALE GENOMIC DNA]</scope>
    <source>
        <strain evidence="2 3">OM06-2</strain>
    </source>
</reference>
<organism evidence="2 3">
    <name type="scientific">Phocaeicola plebeius</name>
    <dbReference type="NCBI Taxonomy" id="310297"/>
    <lineage>
        <taxon>Bacteria</taxon>
        <taxon>Pseudomonadati</taxon>
        <taxon>Bacteroidota</taxon>
        <taxon>Bacteroidia</taxon>
        <taxon>Bacteroidales</taxon>
        <taxon>Bacteroidaceae</taxon>
        <taxon>Phocaeicola</taxon>
    </lineage>
</organism>